<feature type="domain" description="UBX" evidence="7">
    <location>
        <begin position="255"/>
        <end position="337"/>
    </location>
</feature>
<feature type="compositionally biased region" description="Pro residues" evidence="6">
    <location>
        <begin position="390"/>
        <end position="400"/>
    </location>
</feature>
<dbReference type="PANTHER" id="PTHR46424">
    <property type="entry name" value="UBX DOMAIN-CONTAINING PROTEIN 4"/>
    <property type="match status" value="1"/>
</dbReference>
<feature type="region of interest" description="Disordered" evidence="6">
    <location>
        <begin position="116"/>
        <end position="255"/>
    </location>
</feature>
<dbReference type="Gene3D" id="3.40.30.10">
    <property type="entry name" value="Glutaredoxin"/>
    <property type="match status" value="1"/>
</dbReference>
<dbReference type="GO" id="GO:0006986">
    <property type="term" value="P:response to unfolded protein"/>
    <property type="evidence" value="ECO:0007669"/>
    <property type="project" value="UniProtKB-KW"/>
</dbReference>
<dbReference type="InterPro" id="IPR036249">
    <property type="entry name" value="Thioredoxin-like_sf"/>
</dbReference>
<dbReference type="SMART" id="SM00166">
    <property type="entry name" value="UBX"/>
    <property type="match status" value="1"/>
</dbReference>
<comment type="caution">
    <text evidence="8">The sequence shown here is derived from an EMBL/GenBank/DDBJ whole genome shotgun (WGS) entry which is preliminary data.</text>
</comment>
<dbReference type="CDD" id="cd01767">
    <property type="entry name" value="UBX"/>
    <property type="match status" value="1"/>
</dbReference>
<keyword evidence="9" id="KW-1185">Reference proteome</keyword>
<dbReference type="AlphaFoldDB" id="A0AAD4CKV7"/>
<gene>
    <name evidence="8" type="ORF">FE257_008688</name>
</gene>
<dbReference type="Proteomes" id="UP001194746">
    <property type="component" value="Unassembled WGS sequence"/>
</dbReference>
<dbReference type="GO" id="GO:0005789">
    <property type="term" value="C:endoplasmic reticulum membrane"/>
    <property type="evidence" value="ECO:0007669"/>
    <property type="project" value="UniProtKB-SubCell"/>
</dbReference>
<dbReference type="Gene3D" id="3.10.20.90">
    <property type="entry name" value="Phosphatidylinositol 3-kinase Catalytic Subunit, Chain A, domain 1"/>
    <property type="match status" value="1"/>
</dbReference>
<dbReference type="EMBL" id="VCAU01000047">
    <property type="protein sequence ID" value="KAF9888410.1"/>
    <property type="molecule type" value="Genomic_DNA"/>
</dbReference>
<evidence type="ECO:0000256" key="5">
    <source>
        <dbReference type="ARBA" id="ARBA00046062"/>
    </source>
</evidence>
<dbReference type="Pfam" id="PF00789">
    <property type="entry name" value="UBX"/>
    <property type="match status" value="1"/>
</dbReference>
<comment type="function">
    <text evidence="5">Involved in endoplasmic reticulum-associated protein degradation (ERAD). Acts as a platform to recruit both UBQLN1 and VCP to the ER during ERAD.</text>
</comment>
<evidence type="ECO:0000256" key="3">
    <source>
        <dbReference type="ARBA" id="ARBA00038812"/>
    </source>
</evidence>
<keyword evidence="2" id="KW-0834">Unfolded protein response</keyword>
<evidence type="ECO:0000313" key="9">
    <source>
        <dbReference type="Proteomes" id="UP001194746"/>
    </source>
</evidence>
<dbReference type="InterPro" id="IPR001012">
    <property type="entry name" value="UBX_dom"/>
</dbReference>
<evidence type="ECO:0000259" key="7">
    <source>
        <dbReference type="PROSITE" id="PS50033"/>
    </source>
</evidence>
<evidence type="ECO:0000256" key="4">
    <source>
        <dbReference type="ARBA" id="ARBA00041575"/>
    </source>
</evidence>
<dbReference type="PROSITE" id="PS50033">
    <property type="entry name" value="UBX"/>
    <property type="match status" value="1"/>
</dbReference>
<dbReference type="SUPFAM" id="SSF54236">
    <property type="entry name" value="Ubiquitin-like"/>
    <property type="match status" value="1"/>
</dbReference>
<reference evidence="8" key="2">
    <citation type="submission" date="2020-02" db="EMBL/GenBank/DDBJ databases">
        <authorList>
            <person name="Gilchrist C.L.M."/>
            <person name="Chooi Y.-H."/>
        </authorList>
    </citation>
    <scope>NUCLEOTIDE SEQUENCE</scope>
    <source>
        <strain evidence="8">MST-FP2251</strain>
    </source>
</reference>
<name>A0AAD4CKV7_ASPNN</name>
<evidence type="ECO:0000256" key="2">
    <source>
        <dbReference type="ARBA" id="ARBA00023230"/>
    </source>
</evidence>
<dbReference type="Pfam" id="PF23187">
    <property type="entry name" value="UBX7_N"/>
    <property type="match status" value="1"/>
</dbReference>
<comment type="subcellular location">
    <subcellularLocation>
        <location evidence="1">Endoplasmic reticulum membrane</location>
        <topology evidence="1">Peripheral membrane protein</topology>
    </subcellularLocation>
</comment>
<comment type="subunit">
    <text evidence="3">Directly interacts with VCP. Interacts with UBQLN1. Forms a complex with VCP and UBQLN1.</text>
</comment>
<accession>A0AAD4CKV7</accession>
<feature type="region of interest" description="Disordered" evidence="6">
    <location>
        <begin position="386"/>
        <end position="451"/>
    </location>
</feature>
<proteinExistence type="predicted"/>
<sequence>MFFSGSLQEGIALAVNEAKAIVCFVRDDGDTSSTWEDEYFKDEQVARLLGTKAIVLRLMKDSQEAGFLTSFCPVTMFPAVVVIKNGMLGEYIVPEISRETFYERLRAVLDVKDNSGENRATSTQDLDLNQSTATAPAPAPAPAAPAQPATSAPVPPQPQPQLPSEQPRNEPIPADVPRTEKAAAPTQTKASASAPKPKPQFSQAPKQVVEQKPRESKQQAKPKQETIPKINIKKKNPTVESVSEPADKPQTQIPTPPKQYRLQVRLFDGTSVRSSFSPSQTIRGDVRPWVESHRTDERRPYNLKHILTPLPNRTLTIAEEEQTLEELGLGSSATLVMVPINTYIEAYSAAGSSLPVRAASTIYNCASSILGTATGLVGSLVGYGPTASTPSPPVTTPNPSSPGANAPRPRPTGFRGPIIRTLRDQREEQDDRQLYNGNQLNFQPRRDTDSQ</sequence>
<dbReference type="PANTHER" id="PTHR46424:SF1">
    <property type="entry name" value="UBX DOMAIN-CONTAINING PROTEIN 4"/>
    <property type="match status" value="1"/>
</dbReference>
<evidence type="ECO:0000256" key="6">
    <source>
        <dbReference type="SAM" id="MobiDB-lite"/>
    </source>
</evidence>
<evidence type="ECO:0000256" key="1">
    <source>
        <dbReference type="ARBA" id="ARBA00004406"/>
    </source>
</evidence>
<dbReference type="InterPro" id="IPR029071">
    <property type="entry name" value="Ubiquitin-like_domsf"/>
</dbReference>
<feature type="compositionally biased region" description="Basic and acidic residues" evidence="6">
    <location>
        <begin position="421"/>
        <end position="433"/>
    </location>
</feature>
<dbReference type="SUPFAM" id="SSF52833">
    <property type="entry name" value="Thioredoxin-like"/>
    <property type="match status" value="1"/>
</dbReference>
<feature type="compositionally biased region" description="Polar residues" evidence="6">
    <location>
        <begin position="117"/>
        <end position="129"/>
    </location>
</feature>
<reference evidence="8" key="1">
    <citation type="journal article" date="2019" name="Beilstein J. Org. Chem.">
        <title>Nanangenines: drimane sesquiterpenoids as the dominant metabolite cohort of a novel Australian fungus, Aspergillus nanangensis.</title>
        <authorList>
            <person name="Lacey H.J."/>
            <person name="Gilchrist C.L.M."/>
            <person name="Crombie A."/>
            <person name="Kalaitzis J.A."/>
            <person name="Vuong D."/>
            <person name="Rutledge P.J."/>
            <person name="Turner P."/>
            <person name="Pitt J.I."/>
            <person name="Lacey E."/>
            <person name="Chooi Y.H."/>
            <person name="Piggott A.M."/>
        </authorList>
    </citation>
    <scope>NUCLEOTIDE SEQUENCE</scope>
    <source>
        <strain evidence="8">MST-FP2251</strain>
    </source>
</reference>
<dbReference type="GO" id="GO:0036503">
    <property type="term" value="P:ERAD pathway"/>
    <property type="evidence" value="ECO:0007669"/>
    <property type="project" value="TreeGrafter"/>
</dbReference>
<organism evidence="8 9">
    <name type="scientific">Aspergillus nanangensis</name>
    <dbReference type="NCBI Taxonomy" id="2582783"/>
    <lineage>
        <taxon>Eukaryota</taxon>
        <taxon>Fungi</taxon>
        <taxon>Dikarya</taxon>
        <taxon>Ascomycota</taxon>
        <taxon>Pezizomycotina</taxon>
        <taxon>Eurotiomycetes</taxon>
        <taxon>Eurotiomycetidae</taxon>
        <taxon>Eurotiales</taxon>
        <taxon>Aspergillaceae</taxon>
        <taxon>Aspergillus</taxon>
        <taxon>Aspergillus subgen. Circumdati</taxon>
    </lineage>
</organism>
<protein>
    <recommendedName>
        <fullName evidence="4">UBX domain-containing protein 2</fullName>
    </recommendedName>
</protein>
<evidence type="ECO:0000313" key="8">
    <source>
        <dbReference type="EMBL" id="KAF9888410.1"/>
    </source>
</evidence>
<feature type="compositionally biased region" description="Basic and acidic residues" evidence="6">
    <location>
        <begin position="209"/>
        <end position="226"/>
    </location>
</feature>